<evidence type="ECO:0000313" key="2">
    <source>
        <dbReference type="EMBL" id="ASV66955.1"/>
    </source>
</evidence>
<dbReference type="SUPFAM" id="SSF56003">
    <property type="entry name" value="Molybdenum cofactor-binding domain"/>
    <property type="match status" value="1"/>
</dbReference>
<dbReference type="OrthoDB" id="9759099at2"/>
<name>A0A248TFJ2_9BACI</name>
<accession>A0A248TFJ2</accession>
<dbReference type="PANTHER" id="PTHR11908">
    <property type="entry name" value="XANTHINE DEHYDROGENASE"/>
    <property type="match status" value="1"/>
</dbReference>
<dbReference type="Gene3D" id="3.30.365.10">
    <property type="entry name" value="Aldehyde oxidase/xanthine dehydrogenase, molybdopterin binding domain"/>
    <property type="match status" value="4"/>
</dbReference>
<organism evidence="2 3">
    <name type="scientific">Cytobacillus kochii</name>
    <dbReference type="NCBI Taxonomy" id="859143"/>
    <lineage>
        <taxon>Bacteria</taxon>
        <taxon>Bacillati</taxon>
        <taxon>Bacillota</taxon>
        <taxon>Bacilli</taxon>
        <taxon>Bacillales</taxon>
        <taxon>Bacillaceae</taxon>
        <taxon>Cytobacillus</taxon>
    </lineage>
</organism>
<dbReference type="PANTHER" id="PTHR11908:SF157">
    <property type="entry name" value="XANTHINE DEHYDROGENASE SUBUNIT D-RELATED"/>
    <property type="match status" value="1"/>
</dbReference>
<evidence type="ECO:0000259" key="1">
    <source>
        <dbReference type="SMART" id="SM01008"/>
    </source>
</evidence>
<evidence type="ECO:0000313" key="3">
    <source>
        <dbReference type="Proteomes" id="UP000215137"/>
    </source>
</evidence>
<feature type="domain" description="Aldehyde oxidase/xanthine dehydrogenase a/b hammerhead" evidence="1">
    <location>
        <begin position="22"/>
        <end position="128"/>
    </location>
</feature>
<dbReference type="Gene3D" id="3.90.1170.50">
    <property type="entry name" value="Aldehyde oxidase/xanthine dehydrogenase, a/b hammerhead"/>
    <property type="match status" value="1"/>
</dbReference>
<dbReference type="Pfam" id="PF02738">
    <property type="entry name" value="MoCoBD_1"/>
    <property type="match status" value="1"/>
</dbReference>
<dbReference type="Proteomes" id="UP000215137">
    <property type="component" value="Chromosome"/>
</dbReference>
<keyword evidence="3" id="KW-1185">Reference proteome</keyword>
<dbReference type="InterPro" id="IPR016208">
    <property type="entry name" value="Ald_Oxase/xanthine_DH-like"/>
</dbReference>
<dbReference type="NCBIfam" id="TIGR03196">
    <property type="entry name" value="pucD"/>
    <property type="match status" value="1"/>
</dbReference>
<protein>
    <submittedName>
        <fullName evidence="2">Xanthine dehydrogenase subunit D</fullName>
    </submittedName>
</protein>
<gene>
    <name evidence="2" type="primary">pucD</name>
    <name evidence="2" type="ORF">CKF48_06210</name>
</gene>
<proteinExistence type="predicted"/>
<dbReference type="GO" id="GO:0005506">
    <property type="term" value="F:iron ion binding"/>
    <property type="evidence" value="ECO:0007669"/>
    <property type="project" value="InterPro"/>
</dbReference>
<dbReference type="InterPro" id="IPR037165">
    <property type="entry name" value="AldOxase/xan_DH_Mopterin-bd_sf"/>
</dbReference>
<dbReference type="SMART" id="SM01008">
    <property type="entry name" value="Ald_Xan_dh_C"/>
    <property type="match status" value="1"/>
</dbReference>
<dbReference type="InterPro" id="IPR000674">
    <property type="entry name" value="Ald_Oxase/Xan_DH_a/b"/>
</dbReference>
<reference evidence="2 3" key="1">
    <citation type="submission" date="2017-08" db="EMBL/GenBank/DDBJ databases">
        <title>Complete Genome Sequence of Bacillus kochii Oregon-R-modENCODE STRAIN BDGP4, isolated from Drosophila melanogaster gut.</title>
        <authorList>
            <person name="Wan K.H."/>
            <person name="Yu C."/>
            <person name="Park S."/>
            <person name="Hammonds A.S."/>
            <person name="Booth B.W."/>
            <person name="Celniker S.E."/>
        </authorList>
    </citation>
    <scope>NUCLEOTIDE SEQUENCE [LARGE SCALE GENOMIC DNA]</scope>
    <source>
        <strain evidence="2 3">BDGP4</strain>
    </source>
</reference>
<dbReference type="Pfam" id="PF20256">
    <property type="entry name" value="MoCoBD_2"/>
    <property type="match status" value="1"/>
</dbReference>
<sequence>MADYTSNLASSRPRPDGMGKVTGGLDYLTDLQVPNMLYGKVLRSEYPHAKIQQINIEKAEQLSGVLAVITSKDVPGLNGFGLITQDQPVFCDQVVRYVGDAVAAVAAITPEIAAKALKRIEVIYEPLPIIDDPDDAMNPDSIPLHSGGNILHEASYENGDVDEGFQLCEVIIEETYLLPRQMHAYMETEGGVFVPEKDGRLSVYAGTQHGYKDRLQLARILNLPEERIRVISSPMGGSFGGKDELNIQPYGAILALKTGRPVKIHQSRRESMISGIKKHPMKITMKTGAKKTGEIVAHEVRIIADTGAYATLGPAVLDFAVEHAIGPYAIPNVKTKGYSVFTNNGVAGEFRGFGGNQITFALEGQIDRLADGLHMSPLVLRKKNLRQGTDPGPVGQIIAPTNGDALVLDEIAQSPLLAIDKSENDNPWKKTGVGLALTMHGGGLGFGRLDPSGGKISLNHEGKIEIAFGFEEVGQGLLAVIENVTTEAIGCSSEDLHIVIGDTDKVPHSGSSTASRGTSMIWHSLQRLKGPFIEKLLDTAAKISGYQKEQLYVGGKGIWLNGQRILTFEQLFLENEPISIDTKFDFPTTPNSIPGGHFLYSFAAVAVKVEVDLITGAIKVTDIDQAVSAGPVVNPTGYIGQIEGGTIMALGYTLLEEAAMKQSRYTAENFDTYILPTIQDIPPKMNVRAIEDLWKGDIYGPRGVGEIGTVALAPAIVRAIYDATGHWVTKLPVSREEILHAGERVF</sequence>
<dbReference type="EMBL" id="CP022983">
    <property type="protein sequence ID" value="ASV66955.1"/>
    <property type="molecule type" value="Genomic_DNA"/>
</dbReference>
<dbReference type="InterPro" id="IPR036856">
    <property type="entry name" value="Ald_Oxase/Xan_DH_a/b_sf"/>
</dbReference>
<dbReference type="Pfam" id="PF01315">
    <property type="entry name" value="Ald_Xan_dh_C"/>
    <property type="match status" value="1"/>
</dbReference>
<dbReference type="GO" id="GO:0016491">
    <property type="term" value="F:oxidoreductase activity"/>
    <property type="evidence" value="ECO:0007669"/>
    <property type="project" value="InterPro"/>
</dbReference>
<dbReference type="InterPro" id="IPR008274">
    <property type="entry name" value="AldOxase/xan_DH_MoCoBD1"/>
</dbReference>
<dbReference type="InterPro" id="IPR017609">
    <property type="entry name" value="Xanthine_dehydrogenase_dsu"/>
</dbReference>
<dbReference type="RefSeq" id="WP_095370530.1">
    <property type="nucleotide sequence ID" value="NZ_CP022983.1"/>
</dbReference>
<dbReference type="AlphaFoldDB" id="A0A248TFJ2"/>
<dbReference type="SUPFAM" id="SSF54665">
    <property type="entry name" value="CO dehydrogenase molybdoprotein N-domain-like"/>
    <property type="match status" value="1"/>
</dbReference>
<dbReference type="KEGG" id="bko:CKF48_06210"/>
<dbReference type="InterPro" id="IPR046867">
    <property type="entry name" value="AldOxase/xan_DH_MoCoBD2"/>
</dbReference>